<keyword evidence="3 5" id="KW-0378">Hydrolase</keyword>
<feature type="active site" description="Charge relay system" evidence="5">
    <location>
        <position position="737"/>
    </location>
</feature>
<feature type="signal peptide" evidence="8">
    <location>
        <begin position="1"/>
        <end position="17"/>
    </location>
</feature>
<keyword evidence="4 5" id="KW-0720">Serine protease</keyword>
<evidence type="ECO:0000256" key="2">
    <source>
        <dbReference type="ARBA" id="ARBA00022670"/>
    </source>
</evidence>
<dbReference type="PRINTS" id="PR00723">
    <property type="entry name" value="SUBTILISIN"/>
</dbReference>
<keyword evidence="8" id="KW-0732">Signal</keyword>
<evidence type="ECO:0000256" key="1">
    <source>
        <dbReference type="ARBA" id="ARBA00011073"/>
    </source>
</evidence>
<proteinExistence type="inferred from homology"/>
<dbReference type="InterPro" id="IPR002889">
    <property type="entry name" value="WSC_carb-bd"/>
</dbReference>
<comment type="similarity">
    <text evidence="1 5">Belongs to the peptidase S8 family.</text>
</comment>
<feature type="domain" description="WSC" evidence="9">
    <location>
        <begin position="260"/>
        <end position="356"/>
    </location>
</feature>
<comment type="caution">
    <text evidence="10">The sequence shown here is derived from an EMBL/GenBank/DDBJ whole genome shotgun (WGS) entry which is preliminary data.</text>
</comment>
<dbReference type="PANTHER" id="PTHR43806:SF11">
    <property type="entry name" value="CEREVISIN-RELATED"/>
    <property type="match status" value="1"/>
</dbReference>
<dbReference type="Pfam" id="PF00082">
    <property type="entry name" value="Peptidase_S8"/>
    <property type="match status" value="1"/>
</dbReference>
<dbReference type="PROSITE" id="PS51892">
    <property type="entry name" value="SUBTILASE"/>
    <property type="match status" value="1"/>
</dbReference>
<keyword evidence="7" id="KW-0812">Transmembrane</keyword>
<evidence type="ECO:0000313" key="10">
    <source>
        <dbReference type="EMBL" id="KAK0622800.1"/>
    </source>
</evidence>
<dbReference type="SUPFAM" id="SSF52743">
    <property type="entry name" value="Subtilisin-like"/>
    <property type="match status" value="1"/>
</dbReference>
<accession>A0AA39WX02</accession>
<dbReference type="InterPro" id="IPR050131">
    <property type="entry name" value="Peptidase_S8_subtilisin-like"/>
</dbReference>
<feature type="active site" description="Charge relay system" evidence="5">
    <location>
        <position position="774"/>
    </location>
</feature>
<evidence type="ECO:0000256" key="5">
    <source>
        <dbReference type="PROSITE-ProRule" id="PRU01240"/>
    </source>
</evidence>
<dbReference type="Proteomes" id="UP001175000">
    <property type="component" value="Unassembled WGS sequence"/>
</dbReference>
<dbReference type="Gene3D" id="3.40.50.200">
    <property type="entry name" value="Peptidase S8/S53 domain"/>
    <property type="match status" value="1"/>
</dbReference>
<feature type="chain" id="PRO_5041252644" description="WSC domain-containing protein" evidence="8">
    <location>
        <begin position="18"/>
        <end position="1085"/>
    </location>
</feature>
<evidence type="ECO:0000313" key="11">
    <source>
        <dbReference type="Proteomes" id="UP001175000"/>
    </source>
</evidence>
<dbReference type="InterPro" id="IPR000209">
    <property type="entry name" value="Peptidase_S8/S53_dom"/>
</dbReference>
<keyword evidence="2 5" id="KW-0645">Protease</keyword>
<dbReference type="GO" id="GO:0006508">
    <property type="term" value="P:proteolysis"/>
    <property type="evidence" value="ECO:0007669"/>
    <property type="project" value="UniProtKB-KW"/>
</dbReference>
<feature type="transmembrane region" description="Helical" evidence="7">
    <location>
        <begin position="500"/>
        <end position="527"/>
    </location>
</feature>
<dbReference type="PROSITE" id="PS51212">
    <property type="entry name" value="WSC"/>
    <property type="match status" value="2"/>
</dbReference>
<gene>
    <name evidence="10" type="ORF">B0T14DRAFT_601476</name>
</gene>
<feature type="active site" description="Charge relay system" evidence="5">
    <location>
        <position position="954"/>
    </location>
</feature>
<dbReference type="InterPro" id="IPR015500">
    <property type="entry name" value="Peptidase_S8_subtilisin-rel"/>
</dbReference>
<dbReference type="InterPro" id="IPR036852">
    <property type="entry name" value="Peptidase_S8/S53_dom_sf"/>
</dbReference>
<keyword evidence="7" id="KW-0472">Membrane</keyword>
<reference evidence="10" key="1">
    <citation type="submission" date="2023-06" db="EMBL/GenBank/DDBJ databases">
        <title>Genome-scale phylogeny and comparative genomics of the fungal order Sordariales.</title>
        <authorList>
            <consortium name="Lawrence Berkeley National Laboratory"/>
            <person name="Hensen N."/>
            <person name="Bonometti L."/>
            <person name="Westerberg I."/>
            <person name="Brannstrom I.O."/>
            <person name="Guillou S."/>
            <person name="Cros-Aarteil S."/>
            <person name="Calhoun S."/>
            <person name="Haridas S."/>
            <person name="Kuo A."/>
            <person name="Mondo S."/>
            <person name="Pangilinan J."/>
            <person name="Riley R."/>
            <person name="Labutti K."/>
            <person name="Andreopoulos B."/>
            <person name="Lipzen A."/>
            <person name="Chen C."/>
            <person name="Yanf M."/>
            <person name="Daum C."/>
            <person name="Ng V."/>
            <person name="Clum A."/>
            <person name="Steindorff A."/>
            <person name="Ohm R."/>
            <person name="Martin F."/>
            <person name="Silar P."/>
            <person name="Natvig D."/>
            <person name="Lalanne C."/>
            <person name="Gautier V."/>
            <person name="Ament-Velasquez S.L."/>
            <person name="Kruys A."/>
            <person name="Hutchinson M.I."/>
            <person name="Powell A.J."/>
            <person name="Barry K."/>
            <person name="Miller A.N."/>
            <person name="Grigoriev I.V."/>
            <person name="Debuchy R."/>
            <person name="Gladieux P."/>
            <person name="Thoren M.H."/>
            <person name="Johannesson H."/>
        </authorList>
    </citation>
    <scope>NUCLEOTIDE SEQUENCE</scope>
    <source>
        <strain evidence="10">CBS 606.72</strain>
    </source>
</reference>
<dbReference type="Pfam" id="PF01822">
    <property type="entry name" value="WSC"/>
    <property type="match status" value="2"/>
</dbReference>
<sequence>MLTAICILVALAGLGLSQTLQCATVPEGCDAGPAYEETLQRAIQRFSTNSVYGGRPGVFASSISQTGTLAQISYSCNDGSVPPPLLGSTAQDLLSRILTCPNRCGGISLAGNSRCGFGALIATNVDAENCFARAIDLTPENTQPTVKPSADGFVSRGCRTDSSNARALTGGSADEPGMTVERCVQLAQRFRYAGVEFSRECFWGNDIASGSSETAADQCNMPCGGSLLDVCGGDHRISIYENTTWTPLPPPPTTVPSVGSFQNRGCFIDFANGARVLRADSSTQEGGNGMTVEKCVALARDAGWRWAGVEFGSQCFVGNTLRGANSAPAGDCSVRCAGNPGETCGGGNRIQVYEDTDWKDPTLEELAALIRRYHVAMSAARGLLDEAEKLLTEMASSANGKRMMKRQSGLLQGLRNRFTPVRVELEEIAMTSTRNVGRYVQLDIDNPGAGLRLDAGDYRTWQQQAQEAPRAFRNVETNLDRLLAGELSAAQVVLIVRSALVAYGPVLALGAIPVGIGFFFGIIILIWQKLFPSTSNPNPTAPSQTTSQPPDATPTPVVLLMADGTTQQDYVAVIEEIVKMNSIIITRINYEKVELRALTADMTDEAIDAMLANPKVATLSRRIQADPEGRPGDSRLDRREPGPAAGTNESIPSSLHKRALTLPGNFGHFIQSGPLFDDDDPTNQAQQNGPPFHLSWLTALWTMTGLGGSNNARRYAFNDYIYDPNPPANQVRVYVLDSGTRATHREFANSPFSISYNAMQEDLRVRGDEDKDGHGTCMASCVGGQYSGVFKHASLVPIKILETGNNPPWLDHVIRGFALVEFDMLSAQMGVMSMSIGFPRDRLRLRESQAPNSYDPFTHLLPRLPGLKVVPVASTGNNAERGEDLGGYTPRRNGGTNTNLIVIGAADQNSVRAHFSNYLDIGGRGILTGYANGVDVVCAGHTQDNQYRREDGSSPATAQVAGLVALMLARGEWTVLNAKDRLISEARRLKGANFPPVAILPMPNPKTILGNEGLRVAIDQLVTCVPEVNQGGDSTAVQPAYTTPNKNMFADVISTTALANLPTTAEPSCVFPPATRAPHTPVLGP</sequence>
<feature type="region of interest" description="Disordered" evidence="6">
    <location>
        <begin position="618"/>
        <end position="654"/>
    </location>
</feature>
<evidence type="ECO:0000259" key="9">
    <source>
        <dbReference type="PROSITE" id="PS51212"/>
    </source>
</evidence>
<dbReference type="GO" id="GO:0004252">
    <property type="term" value="F:serine-type endopeptidase activity"/>
    <property type="evidence" value="ECO:0007669"/>
    <property type="project" value="UniProtKB-UniRule"/>
</dbReference>
<evidence type="ECO:0000256" key="6">
    <source>
        <dbReference type="SAM" id="MobiDB-lite"/>
    </source>
</evidence>
<evidence type="ECO:0000256" key="3">
    <source>
        <dbReference type="ARBA" id="ARBA00022801"/>
    </source>
</evidence>
<dbReference type="SMART" id="SM00321">
    <property type="entry name" value="WSC"/>
    <property type="match status" value="2"/>
</dbReference>
<protein>
    <recommendedName>
        <fullName evidence="9">WSC domain-containing protein</fullName>
    </recommendedName>
</protein>
<evidence type="ECO:0000256" key="7">
    <source>
        <dbReference type="SAM" id="Phobius"/>
    </source>
</evidence>
<name>A0AA39WX02_9PEZI</name>
<feature type="domain" description="WSC" evidence="9">
    <location>
        <begin position="152"/>
        <end position="243"/>
    </location>
</feature>
<evidence type="ECO:0000256" key="8">
    <source>
        <dbReference type="SAM" id="SignalP"/>
    </source>
</evidence>
<keyword evidence="7" id="KW-1133">Transmembrane helix</keyword>
<evidence type="ECO:0000256" key="4">
    <source>
        <dbReference type="ARBA" id="ARBA00022825"/>
    </source>
</evidence>
<keyword evidence="11" id="KW-1185">Reference proteome</keyword>
<dbReference type="PANTHER" id="PTHR43806">
    <property type="entry name" value="PEPTIDASE S8"/>
    <property type="match status" value="1"/>
</dbReference>
<organism evidence="10 11">
    <name type="scientific">Immersiella caudata</name>
    <dbReference type="NCBI Taxonomy" id="314043"/>
    <lineage>
        <taxon>Eukaryota</taxon>
        <taxon>Fungi</taxon>
        <taxon>Dikarya</taxon>
        <taxon>Ascomycota</taxon>
        <taxon>Pezizomycotina</taxon>
        <taxon>Sordariomycetes</taxon>
        <taxon>Sordariomycetidae</taxon>
        <taxon>Sordariales</taxon>
        <taxon>Lasiosphaeriaceae</taxon>
        <taxon>Immersiella</taxon>
    </lineage>
</organism>
<dbReference type="EMBL" id="JAULSU010000003">
    <property type="protein sequence ID" value="KAK0622800.1"/>
    <property type="molecule type" value="Genomic_DNA"/>
</dbReference>
<feature type="compositionally biased region" description="Basic and acidic residues" evidence="6">
    <location>
        <begin position="623"/>
        <end position="641"/>
    </location>
</feature>
<dbReference type="AlphaFoldDB" id="A0AA39WX02"/>